<feature type="transmembrane region" description="Helical" evidence="2">
    <location>
        <begin position="272"/>
        <end position="290"/>
    </location>
</feature>
<dbReference type="InterPro" id="IPR045768">
    <property type="entry name" value="SpoIIE_N"/>
</dbReference>
<dbReference type="InterPro" id="IPR036457">
    <property type="entry name" value="PPM-type-like_dom_sf"/>
</dbReference>
<organism evidence="4 5">
    <name type="scientific">Alkaliphilus metalliredigens (strain QYMF)</name>
    <dbReference type="NCBI Taxonomy" id="293826"/>
    <lineage>
        <taxon>Bacteria</taxon>
        <taxon>Bacillati</taxon>
        <taxon>Bacillota</taxon>
        <taxon>Clostridia</taxon>
        <taxon>Peptostreptococcales</taxon>
        <taxon>Natronincolaceae</taxon>
        <taxon>Alkaliphilus</taxon>
    </lineage>
</organism>
<protein>
    <submittedName>
        <fullName evidence="4">Sporulation stage II, protein E</fullName>
        <ecNumber evidence="4">3.1.3.16</ecNumber>
    </submittedName>
</protein>
<evidence type="ECO:0000256" key="2">
    <source>
        <dbReference type="SAM" id="Phobius"/>
    </source>
</evidence>
<feature type="transmembrane region" description="Helical" evidence="2">
    <location>
        <begin position="119"/>
        <end position="138"/>
    </location>
</feature>
<keyword evidence="2" id="KW-0812">Transmembrane</keyword>
<gene>
    <name evidence="4" type="ordered locus">Amet_0173</name>
</gene>
<dbReference type="SMART" id="SM00331">
    <property type="entry name" value="PP2C_SIG"/>
    <property type="match status" value="1"/>
</dbReference>
<proteinExistence type="predicted"/>
<dbReference type="Pfam" id="PF19732">
    <property type="entry name" value="SpoIIE_N"/>
    <property type="match status" value="1"/>
</dbReference>
<dbReference type="EMBL" id="CP000724">
    <property type="protein sequence ID" value="ABR46410.1"/>
    <property type="molecule type" value="Genomic_DNA"/>
</dbReference>
<keyword evidence="2" id="KW-1133">Transmembrane helix</keyword>
<accession>A6TJP2</accession>
<dbReference type="Proteomes" id="UP000001572">
    <property type="component" value="Chromosome"/>
</dbReference>
<dbReference type="SUPFAM" id="SSF81606">
    <property type="entry name" value="PP2C-like"/>
    <property type="match status" value="1"/>
</dbReference>
<feature type="transmembrane region" description="Helical" evidence="2">
    <location>
        <begin position="213"/>
        <end position="241"/>
    </location>
</feature>
<dbReference type="InterPro" id="IPR001932">
    <property type="entry name" value="PPM-type_phosphatase-like_dom"/>
</dbReference>
<feature type="transmembrane region" description="Helical" evidence="2">
    <location>
        <begin position="37"/>
        <end position="69"/>
    </location>
</feature>
<feature type="transmembrane region" description="Helical" evidence="2">
    <location>
        <begin position="81"/>
        <end position="112"/>
    </location>
</feature>
<evidence type="ECO:0000259" key="3">
    <source>
        <dbReference type="SMART" id="SM00331"/>
    </source>
</evidence>
<dbReference type="PANTHER" id="PTHR43156">
    <property type="entry name" value="STAGE II SPORULATION PROTEIN E-RELATED"/>
    <property type="match status" value="1"/>
</dbReference>
<evidence type="ECO:0000313" key="4">
    <source>
        <dbReference type="EMBL" id="ABR46410.1"/>
    </source>
</evidence>
<dbReference type="EC" id="3.1.3.16" evidence="4"/>
<evidence type="ECO:0000313" key="5">
    <source>
        <dbReference type="Proteomes" id="UP000001572"/>
    </source>
</evidence>
<feature type="domain" description="PPM-type phosphatase" evidence="3">
    <location>
        <begin position="585"/>
        <end position="796"/>
    </location>
</feature>
<reference evidence="5" key="1">
    <citation type="journal article" date="2016" name="Genome Announc.">
        <title>Complete genome sequence of Alkaliphilus metalliredigens strain QYMF, an alkaliphilic and metal-reducing bacterium isolated from borax-contaminated leachate ponds.</title>
        <authorList>
            <person name="Hwang C."/>
            <person name="Copeland A."/>
            <person name="Lucas S."/>
            <person name="Lapidus A."/>
            <person name="Barry K."/>
            <person name="Detter J.C."/>
            <person name="Glavina Del Rio T."/>
            <person name="Hammon N."/>
            <person name="Israni S."/>
            <person name="Dalin E."/>
            <person name="Tice H."/>
            <person name="Pitluck S."/>
            <person name="Chertkov O."/>
            <person name="Brettin T."/>
            <person name="Bruce D."/>
            <person name="Han C."/>
            <person name="Schmutz J."/>
            <person name="Larimer F."/>
            <person name="Land M.L."/>
            <person name="Hauser L."/>
            <person name="Kyrpides N."/>
            <person name="Mikhailova N."/>
            <person name="Ye Q."/>
            <person name="Zhou J."/>
            <person name="Richardson P."/>
            <person name="Fields M.W."/>
        </authorList>
    </citation>
    <scope>NUCLEOTIDE SEQUENCE [LARGE SCALE GENOMIC DNA]</scope>
    <source>
        <strain evidence="5">QYMF</strain>
    </source>
</reference>
<sequence>MADREKITPYIRATVELEGLQSITKSRFSIPYLSKKIVILHLIGFLLGRASILEGLTPFGIAFFAALIVKESKGATVGLSTLIGIITIQGISGSVHYGVTLAIITGLFYFVLNGKKLSTIQVALISSGIYLGIGSLAFTFQDFYVYDLAMLSFETIVVFVVIYIASYALPVGLHRSNRKILSTEEIICVTIIAALALSGVNDIMIMSLSLKNILGILLTILFAYNGGAGVGAAVGVTLGLITSMSTGSTPVVIGVFAFSGLLAGIFKDLGKTGSALGFLMGNAILTFYINGYYEVLIQFREVMGAFILFILMPKEWIAQLEKFCNTKNGILNTSRSHSERMKKITNERLLDFSSTFAELSATFESIAEKQQIFAQEDLSKLMERAVNKVCGDCGMKRSCWEKNFNTTYQAMNDLLIQIETTEELDPKDLPSGLQKRCIYPKQILENMIHVYEINQVNMLWQNRLRESRDLVGEQMKGVSKIIGELAQELNGSIKFDVELEDAIYVALDQHGLAVKNIMVANDEGGNLEITVEKRPCYNRESCTQSFIPVISQVVGTKLVKQPKNCNLKNAQEGCRFTLVEARKFDASTKVARAKKEGNTLCGDSYTFMDLRNNQYMMAISDGMGTGDKAYIQSNATISMLEKMMEAGFEREIAINTINSMLMLKSTEEMFSTIDLALLDLYKGTVDFVKVGSAATFIKERGGKIKEINSSTLPIGILSGIQVEGNVKELKDDEFIIMVSDGILEIDEAGDGKWLRRFLANIDTRNPQELADKILYRAMEFTNNKALDDMTVMVTKVWKTK</sequence>
<dbReference type="InterPro" id="IPR014221">
    <property type="entry name" value="SpoII_E"/>
</dbReference>
<keyword evidence="2" id="KW-0472">Membrane</keyword>
<dbReference type="GO" id="GO:0004722">
    <property type="term" value="F:protein serine/threonine phosphatase activity"/>
    <property type="evidence" value="ECO:0007669"/>
    <property type="project" value="UniProtKB-EC"/>
</dbReference>
<feature type="transmembrane region" description="Helical" evidence="2">
    <location>
        <begin position="144"/>
        <end position="165"/>
    </location>
</feature>
<dbReference type="Pfam" id="PF07228">
    <property type="entry name" value="SpoIIE"/>
    <property type="match status" value="1"/>
</dbReference>
<dbReference type="RefSeq" id="WP_011971319.1">
    <property type="nucleotide sequence ID" value="NC_009633.1"/>
</dbReference>
<keyword evidence="1 4" id="KW-0378">Hydrolase</keyword>
<dbReference type="STRING" id="293826.Amet_0173"/>
<dbReference type="NCBIfam" id="TIGR02865">
    <property type="entry name" value="spore_II_E"/>
    <property type="match status" value="1"/>
</dbReference>
<keyword evidence="5" id="KW-1185">Reference proteome</keyword>
<evidence type="ECO:0000256" key="1">
    <source>
        <dbReference type="ARBA" id="ARBA00022801"/>
    </source>
</evidence>
<dbReference type="HOGENOM" id="CLU_017349_0_0_9"/>
<dbReference type="AlphaFoldDB" id="A6TJP2"/>
<feature type="transmembrane region" description="Helical" evidence="2">
    <location>
        <begin position="248"/>
        <end position="266"/>
    </location>
</feature>
<dbReference type="KEGG" id="amt:Amet_0173"/>
<dbReference type="Gene3D" id="3.60.40.10">
    <property type="entry name" value="PPM-type phosphatase domain"/>
    <property type="match status" value="1"/>
</dbReference>
<dbReference type="InterPro" id="IPR052016">
    <property type="entry name" value="Bact_Sigma-Reg"/>
</dbReference>
<dbReference type="eggNOG" id="COG2208">
    <property type="taxonomic scope" value="Bacteria"/>
</dbReference>
<dbReference type="OrthoDB" id="9763774at2"/>
<dbReference type="PANTHER" id="PTHR43156:SF2">
    <property type="entry name" value="STAGE II SPORULATION PROTEIN E"/>
    <property type="match status" value="1"/>
</dbReference>
<name>A6TJP2_ALKMQ</name>